<dbReference type="EMBL" id="AKCV02000020">
    <property type="protein sequence ID" value="TMS57694.1"/>
    <property type="molecule type" value="Genomic_DNA"/>
</dbReference>
<protein>
    <submittedName>
        <fullName evidence="1">Uncharacterized protein</fullName>
    </submittedName>
</protein>
<comment type="caution">
    <text evidence="1">The sequence shown here is derived from an EMBL/GenBank/DDBJ whole genome shotgun (WGS) entry which is preliminary data.</text>
</comment>
<gene>
    <name evidence="1" type="ORF">MW7_011040</name>
</gene>
<proteinExistence type="predicted"/>
<evidence type="ECO:0000313" key="1">
    <source>
        <dbReference type="EMBL" id="TMS57694.1"/>
    </source>
</evidence>
<reference evidence="1" key="1">
    <citation type="submission" date="2019-05" db="EMBL/GenBank/DDBJ databases">
        <title>Revised genome assembly of Burkholderiaceae (previously Ralstonia) sp. PBA.</title>
        <authorList>
            <person name="Gan H.M."/>
        </authorList>
    </citation>
    <scope>NUCLEOTIDE SEQUENCE</scope>
    <source>
        <strain evidence="1">PBA</strain>
    </source>
</reference>
<organism evidence="1 2">
    <name type="scientific">Imbroritus primus</name>
    <dbReference type="NCBI Taxonomy" id="3058603"/>
    <lineage>
        <taxon>Bacteria</taxon>
        <taxon>Pseudomonadati</taxon>
        <taxon>Pseudomonadota</taxon>
        <taxon>Betaproteobacteria</taxon>
        <taxon>Burkholderiales</taxon>
        <taxon>Burkholderiaceae</taxon>
        <taxon>Imbroritus</taxon>
    </lineage>
</organism>
<accession>A0ACD3SNH0</accession>
<keyword evidence="2" id="KW-1185">Reference proteome</keyword>
<name>A0ACD3SNH0_9BURK</name>
<dbReference type="Proteomes" id="UP000004277">
    <property type="component" value="Unassembled WGS sequence"/>
</dbReference>
<evidence type="ECO:0000313" key="2">
    <source>
        <dbReference type="Proteomes" id="UP000004277"/>
    </source>
</evidence>
<sequence>MRFQGRPLRAVRRTAQRGATAVMAALVTSTVALTALVSVDVGYLFFQQRKLQNIADMAAMAAVQSIPGRVSVAAASAAANGFVAAGAADRVTPTAGYWDPALTPTAPHFSSIVPATAVANAVQVEARKENGTFFAGVIAALSGNSRPLLHATAIARVDTTLGFSLGTGVARLSDAGPLNRTLSALLGTTVNLDLASYQGLADSAIRLGDLMTELGVGTVDDLINLDARLPRLLDAALTVAARENLLRGSLATAGAASALAGGVRDLAVRVATNAGDSAASVLSIAALLGNKESAADAAINLLDLLTTAAQVANARAGIQIDNLGIDLGPLASVMVSTRIVTPPVMAIGPAGKVQIGPRAGQWYAVAHSAAARVRLVIKVLNVGIAGVTLPVEIEVAPGTAWAADAQCAVPRTNSSVSIGVDTGIATACIAQLPAIGTTYTCSALPKARILTLLIAGIDAKISLPLTATTQTVTFSGSEIGTTKTVGTNGVGQALANALFGSGSVALDVVALGIPLPLVGDVIGTVLRPALYPVLLALDPILQPVLALLGVQIGISDVKLESISCNRPVLVF</sequence>